<evidence type="ECO:0000256" key="11">
    <source>
        <dbReference type="ARBA" id="ARBA00023136"/>
    </source>
</evidence>
<keyword evidence="4" id="KW-1003">Cell membrane</keyword>
<evidence type="ECO:0000256" key="3">
    <source>
        <dbReference type="ARBA" id="ARBA00022448"/>
    </source>
</evidence>
<dbReference type="InterPro" id="IPR011577">
    <property type="entry name" value="Cyt_b561_bac/Ni-Hgenase"/>
</dbReference>
<dbReference type="STRING" id="1034943.BN59_02565"/>
<gene>
    <name evidence="15" type="primary">yceJ_1</name>
    <name evidence="15" type="ORF">BN59_02565</name>
</gene>
<comment type="similarity">
    <text evidence="12">Belongs to the cytochrome b561 family.</text>
</comment>
<dbReference type="EMBL" id="CCSB01000003">
    <property type="protein sequence ID" value="CDZ78255.1"/>
    <property type="molecule type" value="Genomic_DNA"/>
</dbReference>
<evidence type="ECO:0000256" key="1">
    <source>
        <dbReference type="ARBA" id="ARBA00001970"/>
    </source>
</evidence>
<dbReference type="GO" id="GO:0005886">
    <property type="term" value="C:plasma membrane"/>
    <property type="evidence" value="ECO:0007669"/>
    <property type="project" value="UniProtKB-SubCell"/>
</dbReference>
<dbReference type="GO" id="GO:0020037">
    <property type="term" value="F:heme binding"/>
    <property type="evidence" value="ECO:0007669"/>
    <property type="project" value="TreeGrafter"/>
</dbReference>
<dbReference type="OrthoDB" id="8589936at2"/>
<dbReference type="RefSeq" id="WP_043874779.1">
    <property type="nucleotide sequence ID" value="NZ_CCVW01000003.1"/>
</dbReference>
<evidence type="ECO:0000256" key="6">
    <source>
        <dbReference type="ARBA" id="ARBA00022692"/>
    </source>
</evidence>
<dbReference type="GO" id="GO:0022904">
    <property type="term" value="P:respiratory electron transport chain"/>
    <property type="evidence" value="ECO:0007669"/>
    <property type="project" value="InterPro"/>
</dbReference>
<evidence type="ECO:0000256" key="2">
    <source>
        <dbReference type="ARBA" id="ARBA00004651"/>
    </source>
</evidence>
<proteinExistence type="inferred from homology"/>
<protein>
    <recommendedName>
        <fullName evidence="14">Cytochrome b561 bacterial/Ni-hydrogenase domain-containing protein</fullName>
    </recommendedName>
</protein>
<feature type="transmembrane region" description="Helical" evidence="13">
    <location>
        <begin position="145"/>
        <end position="166"/>
    </location>
</feature>
<dbReference type="AlphaFoldDB" id="A0A078KUY7"/>
<evidence type="ECO:0000256" key="10">
    <source>
        <dbReference type="ARBA" id="ARBA00023004"/>
    </source>
</evidence>
<dbReference type="Pfam" id="PF01292">
    <property type="entry name" value="Ni_hydr_CYTB"/>
    <property type="match status" value="1"/>
</dbReference>
<keyword evidence="5" id="KW-0349">Heme</keyword>
<evidence type="ECO:0000313" key="16">
    <source>
        <dbReference type="Proteomes" id="UP000044071"/>
    </source>
</evidence>
<evidence type="ECO:0000259" key="14">
    <source>
        <dbReference type="Pfam" id="PF01292"/>
    </source>
</evidence>
<name>A0A078KUY7_9GAMM</name>
<dbReference type="GO" id="GO:0009055">
    <property type="term" value="F:electron transfer activity"/>
    <property type="evidence" value="ECO:0007669"/>
    <property type="project" value="InterPro"/>
</dbReference>
<dbReference type="InterPro" id="IPR016174">
    <property type="entry name" value="Di-haem_cyt_TM"/>
</dbReference>
<keyword evidence="9 13" id="KW-1133">Transmembrane helix</keyword>
<sequence>MISKQVQHYSKGSKFLHWLIAVVVIIMLCGSYFLDDLPEQYIGTAFMFHKSIGITILFLMLLRLIWILYAGKPDLPQSVPAWQRSLSKLVQYALYFFVILMPLCGWIMSTAANKAPYFFNMFRFPLPVVPFDKNLAGLMKNAHNTIAWILIALVVLHIAGVLKHHFIDKDNILRRMLP</sequence>
<evidence type="ECO:0000256" key="8">
    <source>
        <dbReference type="ARBA" id="ARBA00022982"/>
    </source>
</evidence>
<dbReference type="SUPFAM" id="SSF81342">
    <property type="entry name" value="Transmembrane di-heme cytochromes"/>
    <property type="match status" value="1"/>
</dbReference>
<evidence type="ECO:0000256" key="5">
    <source>
        <dbReference type="ARBA" id="ARBA00022617"/>
    </source>
</evidence>
<keyword evidence="10" id="KW-0408">Iron</keyword>
<feature type="transmembrane region" description="Helical" evidence="13">
    <location>
        <begin position="46"/>
        <end position="71"/>
    </location>
</feature>
<feature type="transmembrane region" description="Helical" evidence="13">
    <location>
        <begin position="15"/>
        <end position="34"/>
    </location>
</feature>
<keyword evidence="11 13" id="KW-0472">Membrane</keyword>
<evidence type="ECO:0000256" key="13">
    <source>
        <dbReference type="SAM" id="Phobius"/>
    </source>
</evidence>
<comment type="subcellular location">
    <subcellularLocation>
        <location evidence="2">Cell membrane</location>
        <topology evidence="2">Multi-pass membrane protein</topology>
    </subcellularLocation>
</comment>
<evidence type="ECO:0000256" key="9">
    <source>
        <dbReference type="ARBA" id="ARBA00022989"/>
    </source>
</evidence>
<keyword evidence="7" id="KW-0479">Metal-binding</keyword>
<evidence type="ECO:0000256" key="12">
    <source>
        <dbReference type="ARBA" id="ARBA00037975"/>
    </source>
</evidence>
<keyword evidence="16" id="KW-1185">Reference proteome</keyword>
<evidence type="ECO:0000256" key="7">
    <source>
        <dbReference type="ARBA" id="ARBA00022723"/>
    </source>
</evidence>
<dbReference type="GO" id="GO:0046872">
    <property type="term" value="F:metal ion binding"/>
    <property type="evidence" value="ECO:0007669"/>
    <property type="project" value="UniProtKB-KW"/>
</dbReference>
<keyword evidence="8" id="KW-0249">Electron transport</keyword>
<feature type="transmembrane region" description="Helical" evidence="13">
    <location>
        <begin position="92"/>
        <end position="112"/>
    </location>
</feature>
<keyword evidence="3" id="KW-0813">Transport</keyword>
<dbReference type="eggNOG" id="COG3038">
    <property type="taxonomic scope" value="Bacteria"/>
</dbReference>
<accession>A0A078KUY7</accession>
<organism evidence="15 16">
    <name type="scientific">Legionella massiliensis</name>
    <dbReference type="NCBI Taxonomy" id="1034943"/>
    <lineage>
        <taxon>Bacteria</taxon>
        <taxon>Pseudomonadati</taxon>
        <taxon>Pseudomonadota</taxon>
        <taxon>Gammaproteobacteria</taxon>
        <taxon>Legionellales</taxon>
        <taxon>Legionellaceae</taxon>
        <taxon>Legionella</taxon>
    </lineage>
</organism>
<reference evidence="15 16" key="1">
    <citation type="submission" date="2014-06" db="EMBL/GenBank/DDBJ databases">
        <authorList>
            <person name="Urmite Genomes Urmite Genomes"/>
        </authorList>
    </citation>
    <scope>NUCLEOTIDE SEQUENCE [LARGE SCALE GENOMIC DNA]</scope>
</reference>
<comment type="cofactor">
    <cofactor evidence="1">
        <name>heme b</name>
        <dbReference type="ChEBI" id="CHEBI:60344"/>
    </cofactor>
</comment>
<evidence type="ECO:0000313" key="15">
    <source>
        <dbReference type="EMBL" id="CDZ78255.1"/>
    </source>
</evidence>
<dbReference type="PANTHER" id="PTHR30529:SF1">
    <property type="entry name" value="CYTOCHROME B561 HOMOLOG 2"/>
    <property type="match status" value="1"/>
</dbReference>
<dbReference type="Gene3D" id="1.20.950.20">
    <property type="entry name" value="Transmembrane di-heme cytochromes, Chain C"/>
    <property type="match status" value="1"/>
</dbReference>
<dbReference type="PANTHER" id="PTHR30529">
    <property type="entry name" value="CYTOCHROME B561"/>
    <property type="match status" value="1"/>
</dbReference>
<keyword evidence="6 13" id="KW-0812">Transmembrane</keyword>
<feature type="domain" description="Cytochrome b561 bacterial/Ni-hydrogenase" evidence="14">
    <location>
        <begin position="8"/>
        <end position="178"/>
    </location>
</feature>
<dbReference type="Proteomes" id="UP000044071">
    <property type="component" value="Unassembled WGS sequence"/>
</dbReference>
<dbReference type="InterPro" id="IPR052168">
    <property type="entry name" value="Cytochrome_b561_oxidase"/>
</dbReference>
<evidence type="ECO:0000256" key="4">
    <source>
        <dbReference type="ARBA" id="ARBA00022475"/>
    </source>
</evidence>